<dbReference type="InterPro" id="IPR054816">
    <property type="entry name" value="Lipoprotein_mollicutes-type_CS"/>
</dbReference>
<evidence type="ECO:0000313" key="2">
    <source>
        <dbReference type="EMBL" id="KAJ3623653.1"/>
    </source>
</evidence>
<reference evidence="2" key="1">
    <citation type="journal article" date="2023" name="G3 (Bethesda)">
        <title>Whole genome assemblies of Zophobas morio and Tenebrio molitor.</title>
        <authorList>
            <person name="Kaur S."/>
            <person name="Stinson S.A."/>
            <person name="diCenzo G.C."/>
        </authorList>
    </citation>
    <scope>NUCLEOTIDE SEQUENCE</scope>
    <source>
        <strain evidence="2">QUZm001</strain>
    </source>
</reference>
<evidence type="ECO:0000256" key="1">
    <source>
        <dbReference type="SAM" id="SignalP"/>
    </source>
</evidence>
<sequence>MKKLLSFLAAGTLIATSGASVVACGNKPAADVEVKLDLTSKTGYAQSAKTIYDMFSGENGPTGDQKFIIDFNLPGDVEGSVNFSKDQYDQIFTKTDNADIIKNMNDIPTSVTDKKDLNDVEGKFQDVFNNFYVTQAQMDN</sequence>
<dbReference type="NCBIfam" id="NF038029">
    <property type="entry name" value="LP_plasma"/>
    <property type="match status" value="1"/>
</dbReference>
<keyword evidence="1" id="KW-0732">Signal</keyword>
<feature type="chain" id="PRO_5041383464" evidence="1">
    <location>
        <begin position="20"/>
        <end position="140"/>
    </location>
</feature>
<evidence type="ECO:0000313" key="3">
    <source>
        <dbReference type="Proteomes" id="UP001168821"/>
    </source>
</evidence>
<organism evidence="2 3">
    <name type="scientific">Zophobas morio</name>
    <dbReference type="NCBI Taxonomy" id="2755281"/>
    <lineage>
        <taxon>Eukaryota</taxon>
        <taxon>Metazoa</taxon>
        <taxon>Ecdysozoa</taxon>
        <taxon>Arthropoda</taxon>
        <taxon>Hexapoda</taxon>
        <taxon>Insecta</taxon>
        <taxon>Pterygota</taxon>
        <taxon>Neoptera</taxon>
        <taxon>Endopterygota</taxon>
        <taxon>Coleoptera</taxon>
        <taxon>Polyphaga</taxon>
        <taxon>Cucujiformia</taxon>
        <taxon>Tenebrionidae</taxon>
        <taxon>Zophobas</taxon>
    </lineage>
</organism>
<dbReference type="PROSITE" id="PS51257">
    <property type="entry name" value="PROKAR_LIPOPROTEIN"/>
    <property type="match status" value="1"/>
</dbReference>
<accession>A0AA38M112</accession>
<gene>
    <name evidence="2" type="ORF">Zmor_004365</name>
</gene>
<protein>
    <submittedName>
        <fullName evidence="2">Uncharacterized protein</fullName>
    </submittedName>
</protein>
<dbReference type="AlphaFoldDB" id="A0AA38M112"/>
<name>A0AA38M112_9CUCU</name>
<comment type="caution">
    <text evidence="2">The sequence shown here is derived from an EMBL/GenBank/DDBJ whole genome shotgun (WGS) entry which is preliminary data.</text>
</comment>
<dbReference type="EMBL" id="JALNTZ010001666">
    <property type="protein sequence ID" value="KAJ3623653.1"/>
    <property type="molecule type" value="Genomic_DNA"/>
</dbReference>
<proteinExistence type="predicted"/>
<keyword evidence="3" id="KW-1185">Reference proteome</keyword>
<dbReference type="Proteomes" id="UP001168821">
    <property type="component" value="Unassembled WGS sequence"/>
</dbReference>
<feature type="signal peptide" evidence="1">
    <location>
        <begin position="1"/>
        <end position="19"/>
    </location>
</feature>